<accession>A0AAE0KMB3</accession>
<feature type="region of interest" description="Disordered" evidence="3">
    <location>
        <begin position="289"/>
        <end position="404"/>
    </location>
</feature>
<dbReference type="PROSITE" id="PS50002">
    <property type="entry name" value="SH3"/>
    <property type="match status" value="1"/>
</dbReference>
<protein>
    <recommendedName>
        <fullName evidence="5">SH3 domain-containing protein</fullName>
    </recommendedName>
</protein>
<name>A0AAE0KMB3_9PEZI</name>
<dbReference type="SUPFAM" id="SSF50044">
    <property type="entry name" value="SH3-domain"/>
    <property type="match status" value="1"/>
</dbReference>
<feature type="compositionally biased region" description="Pro residues" evidence="3">
    <location>
        <begin position="557"/>
        <end position="570"/>
    </location>
</feature>
<feature type="transmembrane region" description="Helical" evidence="4">
    <location>
        <begin position="221"/>
        <end position="242"/>
    </location>
</feature>
<feature type="region of interest" description="Disordered" evidence="3">
    <location>
        <begin position="548"/>
        <end position="617"/>
    </location>
</feature>
<feature type="compositionally biased region" description="Basic and acidic residues" evidence="3">
    <location>
        <begin position="83"/>
        <end position="96"/>
    </location>
</feature>
<evidence type="ECO:0000313" key="6">
    <source>
        <dbReference type="EMBL" id="KAK3378817.1"/>
    </source>
</evidence>
<evidence type="ECO:0000256" key="4">
    <source>
        <dbReference type="SAM" id="Phobius"/>
    </source>
</evidence>
<keyword evidence="1 2" id="KW-0728">SH3 domain</keyword>
<organism evidence="6 7">
    <name type="scientific">Lasiosphaeria ovina</name>
    <dbReference type="NCBI Taxonomy" id="92902"/>
    <lineage>
        <taxon>Eukaryota</taxon>
        <taxon>Fungi</taxon>
        <taxon>Dikarya</taxon>
        <taxon>Ascomycota</taxon>
        <taxon>Pezizomycotina</taxon>
        <taxon>Sordariomycetes</taxon>
        <taxon>Sordariomycetidae</taxon>
        <taxon>Sordariales</taxon>
        <taxon>Lasiosphaeriaceae</taxon>
        <taxon>Lasiosphaeria</taxon>
    </lineage>
</organism>
<evidence type="ECO:0000313" key="7">
    <source>
        <dbReference type="Proteomes" id="UP001287356"/>
    </source>
</evidence>
<feature type="compositionally biased region" description="Low complexity" evidence="3">
    <location>
        <begin position="473"/>
        <end position="493"/>
    </location>
</feature>
<dbReference type="SMART" id="SM00326">
    <property type="entry name" value="SH3"/>
    <property type="match status" value="1"/>
</dbReference>
<comment type="caution">
    <text evidence="6">The sequence shown here is derived from an EMBL/GenBank/DDBJ whole genome shotgun (WGS) entry which is preliminary data.</text>
</comment>
<dbReference type="InterPro" id="IPR001452">
    <property type="entry name" value="SH3_domain"/>
</dbReference>
<evidence type="ECO:0000256" key="1">
    <source>
        <dbReference type="ARBA" id="ARBA00022443"/>
    </source>
</evidence>
<evidence type="ECO:0000256" key="3">
    <source>
        <dbReference type="SAM" id="MobiDB-lite"/>
    </source>
</evidence>
<feature type="region of interest" description="Disordered" evidence="3">
    <location>
        <begin position="447"/>
        <end position="493"/>
    </location>
</feature>
<evidence type="ECO:0000256" key="2">
    <source>
        <dbReference type="PROSITE-ProRule" id="PRU00192"/>
    </source>
</evidence>
<feature type="compositionally biased region" description="Low complexity" evidence="3">
    <location>
        <begin position="31"/>
        <end position="54"/>
    </location>
</feature>
<dbReference type="Gene3D" id="2.30.30.40">
    <property type="entry name" value="SH3 Domains"/>
    <property type="match status" value="1"/>
</dbReference>
<feature type="compositionally biased region" description="Low complexity" evidence="3">
    <location>
        <begin position="192"/>
        <end position="216"/>
    </location>
</feature>
<sequence length="617" mass="62826">MRLNGVLGAPAAHQRRNVFEDIGSAIANFIDPGDTSTTSDPSTSASPETASTSALAQTQSQTRSAPETQTTNSGTHAAPVPGGDKDKTTSIRKKESAATAKGSPTPTPTPTPTPSPKTTPNPAGQAVTAPTTREKAPTPSITVSIPPGNTALDALPNGISPITSMPLDSTLALAPSAPPSTTTFKDVPQSQTATPSGSKSAATTSASSDSGGGETSAAAKAGIVIGVLAGVLLVSLGAWFFFQRRRRQMERDRRHRDYAEKMNNNPFSDKAAIRTPVTAPRLSLRPVTQFLPNLGSNNPERRTSRGIALTVTPPSEAPGTRPAGAERPTASSAMNNANAYGRPGTGASANPANPFNDSQRIAEPATNKDLPVSPVSSIGHDDDFASATGQSPEPEPVSPIGGTMNSTDAAVVGGAVAGAAAASAAAAAAAGMARKASIRKDLSKPLDLTQAPPALSAVPPSPTGTEFSMHSVGPGQSPAPSTSAAAIAAAGGPPQSAVHRVQLDFKPTLEDEMGLVAGQLVRLLHEYDDGWALCIRLDRSQQGVVPRTCLSTRPVKPRPGPGAPRGPPVNPNRGPGGRPRSPNGPGRGPSPTGATQPGQDYYPAESPSTQYQPGQAY</sequence>
<keyword evidence="4" id="KW-1133">Transmembrane helix</keyword>
<keyword evidence="4" id="KW-0812">Transmembrane</keyword>
<feature type="compositionally biased region" description="Pro residues" evidence="3">
    <location>
        <begin position="105"/>
        <end position="119"/>
    </location>
</feature>
<feature type="compositionally biased region" description="Polar residues" evidence="3">
    <location>
        <begin position="606"/>
        <end position="617"/>
    </location>
</feature>
<keyword evidence="4" id="KW-0472">Membrane</keyword>
<reference evidence="6" key="1">
    <citation type="journal article" date="2023" name="Mol. Phylogenet. Evol.">
        <title>Genome-scale phylogeny and comparative genomics of the fungal order Sordariales.</title>
        <authorList>
            <person name="Hensen N."/>
            <person name="Bonometti L."/>
            <person name="Westerberg I."/>
            <person name="Brannstrom I.O."/>
            <person name="Guillou S."/>
            <person name="Cros-Aarteil S."/>
            <person name="Calhoun S."/>
            <person name="Haridas S."/>
            <person name="Kuo A."/>
            <person name="Mondo S."/>
            <person name="Pangilinan J."/>
            <person name="Riley R."/>
            <person name="LaButti K."/>
            <person name="Andreopoulos B."/>
            <person name="Lipzen A."/>
            <person name="Chen C."/>
            <person name="Yan M."/>
            <person name="Daum C."/>
            <person name="Ng V."/>
            <person name="Clum A."/>
            <person name="Steindorff A."/>
            <person name="Ohm R.A."/>
            <person name="Martin F."/>
            <person name="Silar P."/>
            <person name="Natvig D.O."/>
            <person name="Lalanne C."/>
            <person name="Gautier V."/>
            <person name="Ament-Velasquez S.L."/>
            <person name="Kruys A."/>
            <person name="Hutchinson M.I."/>
            <person name="Powell A.J."/>
            <person name="Barry K."/>
            <person name="Miller A.N."/>
            <person name="Grigoriev I.V."/>
            <person name="Debuchy R."/>
            <person name="Gladieux P."/>
            <person name="Hiltunen Thoren M."/>
            <person name="Johannesson H."/>
        </authorList>
    </citation>
    <scope>NUCLEOTIDE SEQUENCE</scope>
    <source>
        <strain evidence="6">CBS 958.72</strain>
    </source>
</reference>
<dbReference type="InterPro" id="IPR036028">
    <property type="entry name" value="SH3-like_dom_sf"/>
</dbReference>
<dbReference type="Pfam" id="PF14604">
    <property type="entry name" value="SH3_9"/>
    <property type="match status" value="1"/>
</dbReference>
<feature type="compositionally biased region" description="Polar residues" evidence="3">
    <location>
        <begin position="179"/>
        <end position="191"/>
    </location>
</feature>
<feature type="region of interest" description="Disordered" evidence="3">
    <location>
        <begin position="170"/>
        <end position="216"/>
    </location>
</feature>
<keyword evidence="7" id="KW-1185">Reference proteome</keyword>
<dbReference type="Proteomes" id="UP001287356">
    <property type="component" value="Unassembled WGS sequence"/>
</dbReference>
<feature type="domain" description="SH3" evidence="5">
    <location>
        <begin position="494"/>
        <end position="555"/>
    </location>
</feature>
<proteinExistence type="predicted"/>
<feature type="compositionally biased region" description="Polar residues" evidence="3">
    <location>
        <begin position="347"/>
        <end position="359"/>
    </location>
</feature>
<evidence type="ECO:0000259" key="5">
    <source>
        <dbReference type="PROSITE" id="PS50002"/>
    </source>
</evidence>
<gene>
    <name evidence="6" type="ORF">B0T24DRAFT_522106</name>
</gene>
<feature type="compositionally biased region" description="Polar residues" evidence="3">
    <location>
        <begin position="329"/>
        <end position="338"/>
    </location>
</feature>
<dbReference type="EMBL" id="JAULSN010000002">
    <property type="protein sequence ID" value="KAK3378817.1"/>
    <property type="molecule type" value="Genomic_DNA"/>
</dbReference>
<reference evidence="6" key="2">
    <citation type="submission" date="2023-06" db="EMBL/GenBank/DDBJ databases">
        <authorList>
            <consortium name="Lawrence Berkeley National Laboratory"/>
            <person name="Haridas S."/>
            <person name="Hensen N."/>
            <person name="Bonometti L."/>
            <person name="Westerberg I."/>
            <person name="Brannstrom I.O."/>
            <person name="Guillou S."/>
            <person name="Cros-Aarteil S."/>
            <person name="Calhoun S."/>
            <person name="Kuo A."/>
            <person name="Mondo S."/>
            <person name="Pangilinan J."/>
            <person name="Riley R."/>
            <person name="Labutti K."/>
            <person name="Andreopoulos B."/>
            <person name="Lipzen A."/>
            <person name="Chen C."/>
            <person name="Yanf M."/>
            <person name="Daum C."/>
            <person name="Ng V."/>
            <person name="Clum A."/>
            <person name="Steindorff A."/>
            <person name="Ohm R."/>
            <person name="Martin F."/>
            <person name="Silar P."/>
            <person name="Natvig D."/>
            <person name="Lalanne C."/>
            <person name="Gautier V."/>
            <person name="Ament-Velasquez S.L."/>
            <person name="Kruys A."/>
            <person name="Hutchinson M.I."/>
            <person name="Powell A.J."/>
            <person name="Barry K."/>
            <person name="Miller A.N."/>
            <person name="Grigoriev I.V."/>
            <person name="Debuchy R."/>
            <person name="Gladieux P."/>
            <person name="Thoren M.H."/>
            <person name="Johannesson H."/>
        </authorList>
    </citation>
    <scope>NUCLEOTIDE SEQUENCE</scope>
    <source>
        <strain evidence="6">CBS 958.72</strain>
    </source>
</reference>
<dbReference type="AlphaFoldDB" id="A0AAE0KMB3"/>
<feature type="compositionally biased region" description="Polar residues" evidence="3">
    <location>
        <begin position="55"/>
        <end position="75"/>
    </location>
</feature>
<feature type="region of interest" description="Disordered" evidence="3">
    <location>
        <begin position="30"/>
        <end position="157"/>
    </location>
</feature>